<dbReference type="EMBL" id="JBHLUD010000009">
    <property type="protein sequence ID" value="MFC0545342.1"/>
    <property type="molecule type" value="Genomic_DNA"/>
</dbReference>
<dbReference type="Gene3D" id="3.90.1200.10">
    <property type="match status" value="1"/>
</dbReference>
<sequence>MIDVPEAFARSTAERAGEAGRAWLRALPNIAADLLQRWSCVLDGPVRHGAVGVVLPVRRNGSSAAIKVSFPHPGNVDQPDAFAAWNGRGAVRLYERDDARFAMLLERAGPGSLADVADNDKAVTTLGELSRRLAVPAPPGLPRIRDEVAGWEAEILAASSLPRRVVDAAVAALRELDHPDTVVHGDLHDANVLSSDREPWLAIDPKGLAGDPAYDAFTVIHSPRLLLTSGHLRALDIFCEAAEIDRERARRWALVRTARAVLLGHRHGPKWLVDAGERLVGTLLD</sequence>
<organism evidence="1 2">
    <name type="scientific">Kutzneria chonburiensis</name>
    <dbReference type="NCBI Taxonomy" id="1483604"/>
    <lineage>
        <taxon>Bacteria</taxon>
        <taxon>Bacillati</taxon>
        <taxon>Actinomycetota</taxon>
        <taxon>Actinomycetes</taxon>
        <taxon>Pseudonocardiales</taxon>
        <taxon>Pseudonocardiaceae</taxon>
        <taxon>Kutzneria</taxon>
    </lineage>
</organism>
<accession>A0ABV6MYS3</accession>
<gene>
    <name evidence="1" type="ORF">ACFFH7_27790</name>
</gene>
<evidence type="ECO:0000313" key="2">
    <source>
        <dbReference type="Proteomes" id="UP001589810"/>
    </source>
</evidence>
<comment type="caution">
    <text evidence="1">The sequence shown here is derived from an EMBL/GenBank/DDBJ whole genome shotgun (WGS) entry which is preliminary data.</text>
</comment>
<dbReference type="InterPro" id="IPR011009">
    <property type="entry name" value="Kinase-like_dom_sf"/>
</dbReference>
<dbReference type="Proteomes" id="UP001589810">
    <property type="component" value="Unassembled WGS sequence"/>
</dbReference>
<proteinExistence type="predicted"/>
<dbReference type="Pfam" id="PF04655">
    <property type="entry name" value="APH_6_hur"/>
    <property type="match status" value="1"/>
</dbReference>
<keyword evidence="2" id="KW-1185">Reference proteome</keyword>
<name>A0ABV6MYS3_9PSEU</name>
<evidence type="ECO:0000313" key="1">
    <source>
        <dbReference type="EMBL" id="MFC0545342.1"/>
    </source>
</evidence>
<dbReference type="InterPro" id="IPR006748">
    <property type="entry name" value="NH2Glyco/OHUrea_AB-resist_kin"/>
</dbReference>
<dbReference type="RefSeq" id="WP_273934769.1">
    <property type="nucleotide sequence ID" value="NZ_CP097263.1"/>
</dbReference>
<protein>
    <submittedName>
        <fullName evidence="1">Aminoglycoside phosphotransferase family protein</fullName>
    </submittedName>
</protein>
<dbReference type="SUPFAM" id="SSF56112">
    <property type="entry name" value="Protein kinase-like (PK-like)"/>
    <property type="match status" value="1"/>
</dbReference>
<reference evidence="1 2" key="1">
    <citation type="submission" date="2024-09" db="EMBL/GenBank/DDBJ databases">
        <authorList>
            <person name="Sun Q."/>
            <person name="Mori K."/>
        </authorList>
    </citation>
    <scope>NUCLEOTIDE SEQUENCE [LARGE SCALE GENOMIC DNA]</scope>
    <source>
        <strain evidence="1 2">TBRC 1432</strain>
    </source>
</reference>